<keyword evidence="4" id="KW-0254">Endocytosis</keyword>
<dbReference type="GeneID" id="111120530"/>
<dbReference type="RefSeq" id="XP_022317029.1">
    <property type="nucleotide sequence ID" value="XM_022461321.1"/>
</dbReference>
<accession>A0A8B8CPB0</accession>
<feature type="disulfide bond" evidence="14">
    <location>
        <begin position="293"/>
        <end position="308"/>
    </location>
</feature>
<proteinExistence type="predicted"/>
<dbReference type="InterPro" id="IPR023415">
    <property type="entry name" value="LDLR_class-A_CS"/>
</dbReference>
<keyword evidence="21" id="KW-1185">Reference proteome</keyword>
<dbReference type="InterPro" id="IPR036055">
    <property type="entry name" value="LDL_receptor-like_sf"/>
</dbReference>
<keyword evidence="12" id="KW-0675">Receptor</keyword>
<evidence type="ECO:0000256" key="5">
    <source>
        <dbReference type="ARBA" id="ARBA00022692"/>
    </source>
</evidence>
<comment type="subcellular location">
    <subcellularLocation>
        <location evidence="1">Cell membrane</location>
        <topology evidence="1">Single-pass type I membrane protein</topology>
    </subcellularLocation>
</comment>
<dbReference type="InterPro" id="IPR001881">
    <property type="entry name" value="EGF-like_Ca-bd_dom"/>
</dbReference>
<feature type="disulfide bond" evidence="14">
    <location>
        <begin position="281"/>
        <end position="299"/>
    </location>
</feature>
<keyword evidence="3" id="KW-0245">EGF-like domain</keyword>
<dbReference type="GO" id="GO:0016324">
    <property type="term" value="C:apical plasma membrane"/>
    <property type="evidence" value="ECO:0007669"/>
    <property type="project" value="TreeGrafter"/>
</dbReference>
<feature type="signal peptide" evidence="18">
    <location>
        <begin position="1"/>
        <end position="24"/>
    </location>
</feature>
<dbReference type="SMART" id="SM00179">
    <property type="entry name" value="EGF_CA"/>
    <property type="match status" value="1"/>
</dbReference>
<feature type="repeat" description="LDL-receptor class B" evidence="15">
    <location>
        <begin position="633"/>
        <end position="677"/>
    </location>
</feature>
<feature type="disulfide bond" evidence="14">
    <location>
        <begin position="192"/>
        <end position="204"/>
    </location>
</feature>
<keyword evidence="9 17" id="KW-1133">Transmembrane helix</keyword>
<keyword evidence="11 14" id="KW-1015">Disulfide bond</keyword>
<evidence type="ECO:0000256" key="9">
    <source>
        <dbReference type="ARBA" id="ARBA00022989"/>
    </source>
</evidence>
<dbReference type="SUPFAM" id="SSF57424">
    <property type="entry name" value="LDL receptor-like module"/>
    <property type="match status" value="8"/>
</dbReference>
<dbReference type="OrthoDB" id="5958943at2759"/>
<dbReference type="SUPFAM" id="SSF57184">
    <property type="entry name" value="Growth factor receptor domain"/>
    <property type="match status" value="1"/>
</dbReference>
<dbReference type="AlphaFoldDB" id="A0A8B8CPB0"/>
<evidence type="ECO:0000259" key="20">
    <source>
        <dbReference type="SMART" id="SM00181"/>
    </source>
</evidence>
<feature type="domain" description="EGF-like" evidence="20">
    <location>
        <begin position="368"/>
        <end position="405"/>
    </location>
</feature>
<feature type="chain" id="PRO_5034098605" evidence="18">
    <location>
        <begin position="25"/>
        <end position="941"/>
    </location>
</feature>
<feature type="repeat" description="LDL-receptor class B" evidence="15">
    <location>
        <begin position="587"/>
        <end position="632"/>
    </location>
</feature>
<feature type="disulfide bond" evidence="14">
    <location>
        <begin position="75"/>
        <end position="87"/>
    </location>
</feature>
<feature type="domain" description="EGF-like" evidence="20">
    <location>
        <begin position="726"/>
        <end position="767"/>
    </location>
</feature>
<organism evidence="21 22">
    <name type="scientific">Crassostrea virginica</name>
    <name type="common">Eastern oyster</name>
    <dbReference type="NCBI Taxonomy" id="6565"/>
    <lineage>
        <taxon>Eukaryota</taxon>
        <taxon>Metazoa</taxon>
        <taxon>Spiralia</taxon>
        <taxon>Lophotrochozoa</taxon>
        <taxon>Mollusca</taxon>
        <taxon>Bivalvia</taxon>
        <taxon>Autobranchia</taxon>
        <taxon>Pteriomorphia</taxon>
        <taxon>Ostreida</taxon>
        <taxon>Ostreoidea</taxon>
        <taxon>Ostreidae</taxon>
        <taxon>Crassostrea</taxon>
    </lineage>
</organism>
<dbReference type="Pfam" id="PF00057">
    <property type="entry name" value="Ldl_recept_a"/>
    <property type="match status" value="8"/>
</dbReference>
<keyword evidence="8" id="KW-0106">Calcium</keyword>
<dbReference type="SMART" id="SM00192">
    <property type="entry name" value="LDLa"/>
    <property type="match status" value="8"/>
</dbReference>
<evidence type="ECO:0000256" key="1">
    <source>
        <dbReference type="ARBA" id="ARBA00004251"/>
    </source>
</evidence>
<feature type="disulfide bond" evidence="14">
    <location>
        <begin position="211"/>
        <end position="226"/>
    </location>
</feature>
<feature type="disulfide bond" evidence="14">
    <location>
        <begin position="122"/>
        <end position="140"/>
    </location>
</feature>
<dbReference type="SMART" id="SM00181">
    <property type="entry name" value="EGF"/>
    <property type="match status" value="4"/>
</dbReference>
<feature type="disulfide bond" evidence="14">
    <location>
        <begin position="199"/>
        <end position="217"/>
    </location>
</feature>
<feature type="disulfide bond" evidence="14">
    <location>
        <begin position="255"/>
        <end position="270"/>
    </location>
</feature>
<dbReference type="Gene3D" id="2.10.25.10">
    <property type="entry name" value="Laminin"/>
    <property type="match status" value="2"/>
</dbReference>
<protein>
    <submittedName>
        <fullName evidence="22">Very low-density lipoprotein receptor-like isoform X1</fullName>
    </submittedName>
</protein>
<evidence type="ECO:0000256" key="13">
    <source>
        <dbReference type="ARBA" id="ARBA00023180"/>
    </source>
</evidence>
<dbReference type="CDD" id="cd00112">
    <property type="entry name" value="LDLa"/>
    <property type="match status" value="8"/>
</dbReference>
<dbReference type="InterPro" id="IPR049883">
    <property type="entry name" value="NOTCH1_EGF-like"/>
</dbReference>
<dbReference type="InterPro" id="IPR009030">
    <property type="entry name" value="Growth_fac_rcpt_cys_sf"/>
</dbReference>
<feature type="disulfide bond" evidence="14">
    <location>
        <begin position="153"/>
        <end position="165"/>
    </location>
</feature>
<dbReference type="Proteomes" id="UP000694844">
    <property type="component" value="Chromosome 2"/>
</dbReference>
<dbReference type="GO" id="GO:0043235">
    <property type="term" value="C:receptor complex"/>
    <property type="evidence" value="ECO:0007669"/>
    <property type="project" value="TreeGrafter"/>
</dbReference>
<dbReference type="FunFam" id="4.10.400.10:FF:000034">
    <property type="entry name" value="Low-density lipoprotein receptor-related protein 2"/>
    <property type="match status" value="3"/>
</dbReference>
<dbReference type="PANTHER" id="PTHR22722:SF14">
    <property type="entry name" value="MEGALIN, ISOFORM A"/>
    <property type="match status" value="1"/>
</dbReference>
<keyword evidence="10 17" id="KW-0472">Membrane</keyword>
<evidence type="ECO:0000256" key="12">
    <source>
        <dbReference type="ARBA" id="ARBA00023170"/>
    </source>
</evidence>
<dbReference type="SUPFAM" id="SSF63825">
    <property type="entry name" value="YWTD domain"/>
    <property type="match status" value="1"/>
</dbReference>
<dbReference type="InterPro" id="IPR000033">
    <property type="entry name" value="LDLR_classB_rpt"/>
</dbReference>
<keyword evidence="5 17" id="KW-0812">Transmembrane</keyword>
<dbReference type="InterPro" id="IPR000742">
    <property type="entry name" value="EGF"/>
</dbReference>
<dbReference type="FunFam" id="2.120.10.30:FF:000008">
    <property type="entry name" value="Low-density lipoprotein receptor-related protein 4"/>
    <property type="match status" value="1"/>
</dbReference>
<feature type="disulfide bond" evidence="14">
    <location>
        <begin position="172"/>
        <end position="187"/>
    </location>
</feature>
<evidence type="ECO:0000256" key="7">
    <source>
        <dbReference type="ARBA" id="ARBA00022737"/>
    </source>
</evidence>
<dbReference type="Pfam" id="PF00058">
    <property type="entry name" value="Ldl_recept_b"/>
    <property type="match status" value="3"/>
</dbReference>
<feature type="domain" description="EGF-like" evidence="20">
    <location>
        <begin position="409"/>
        <end position="450"/>
    </location>
</feature>
<feature type="region of interest" description="Disordered" evidence="16">
    <location>
        <begin position="770"/>
        <end position="854"/>
    </location>
</feature>
<evidence type="ECO:0000256" key="2">
    <source>
        <dbReference type="ARBA" id="ARBA00022475"/>
    </source>
</evidence>
<feature type="disulfide bond" evidence="14">
    <location>
        <begin position="274"/>
        <end position="286"/>
    </location>
</feature>
<feature type="domain" description="EGF-like" evidence="20">
    <location>
        <begin position="74"/>
        <end position="111"/>
    </location>
</feature>
<evidence type="ECO:0000256" key="18">
    <source>
        <dbReference type="SAM" id="SignalP"/>
    </source>
</evidence>
<evidence type="ECO:0000256" key="16">
    <source>
        <dbReference type="SAM" id="MobiDB-lite"/>
    </source>
</evidence>
<dbReference type="KEGG" id="cvn:111120530"/>
<dbReference type="PROSITE" id="PS50068">
    <property type="entry name" value="LDLRA_2"/>
    <property type="match status" value="8"/>
</dbReference>
<feature type="repeat" description="LDL-receptor class B" evidence="15">
    <location>
        <begin position="544"/>
        <end position="586"/>
    </location>
</feature>
<dbReference type="PROSITE" id="PS01209">
    <property type="entry name" value="LDLRA_1"/>
    <property type="match status" value="3"/>
</dbReference>
<dbReference type="GO" id="GO:0042562">
    <property type="term" value="F:hormone binding"/>
    <property type="evidence" value="ECO:0007669"/>
    <property type="project" value="TreeGrafter"/>
</dbReference>
<dbReference type="SMART" id="SM00135">
    <property type="entry name" value="LY"/>
    <property type="match status" value="5"/>
</dbReference>
<keyword evidence="13" id="KW-0325">Glycoprotein</keyword>
<dbReference type="Gene3D" id="2.120.10.30">
    <property type="entry name" value="TolB, C-terminal domain"/>
    <property type="match status" value="1"/>
</dbReference>
<dbReference type="CDD" id="cd00054">
    <property type="entry name" value="EGF_CA"/>
    <property type="match status" value="1"/>
</dbReference>
<evidence type="ECO:0000256" key="8">
    <source>
        <dbReference type="ARBA" id="ARBA00022837"/>
    </source>
</evidence>
<evidence type="ECO:0000256" key="10">
    <source>
        <dbReference type="ARBA" id="ARBA00023136"/>
    </source>
</evidence>
<comment type="caution">
    <text evidence="14">Lacks conserved residue(s) required for the propagation of feature annotation.</text>
</comment>
<feature type="transmembrane region" description="Helical" evidence="17">
    <location>
        <begin position="874"/>
        <end position="897"/>
    </location>
</feature>
<dbReference type="Pfam" id="PF07645">
    <property type="entry name" value="EGF_CA"/>
    <property type="match status" value="1"/>
</dbReference>
<evidence type="ECO:0000256" key="4">
    <source>
        <dbReference type="ARBA" id="ARBA00022583"/>
    </source>
</evidence>
<gene>
    <name evidence="22" type="primary">LOC111120530</name>
</gene>
<dbReference type="InterPro" id="IPR002172">
    <property type="entry name" value="LDrepeatLR_classA_rpt"/>
</dbReference>
<evidence type="ECO:0000256" key="11">
    <source>
        <dbReference type="ARBA" id="ARBA00023157"/>
    </source>
</evidence>
<feature type="compositionally biased region" description="Low complexity" evidence="16">
    <location>
        <begin position="773"/>
        <end position="798"/>
    </location>
</feature>
<evidence type="ECO:0000313" key="21">
    <source>
        <dbReference type="Proteomes" id="UP000694844"/>
    </source>
</evidence>
<reference evidence="22" key="1">
    <citation type="submission" date="2025-08" db="UniProtKB">
        <authorList>
            <consortium name="RefSeq"/>
        </authorList>
    </citation>
    <scope>IDENTIFICATION</scope>
    <source>
        <tissue evidence="22">Whole sample</tissue>
    </source>
</reference>
<keyword evidence="2" id="KW-1003">Cell membrane</keyword>
<evidence type="ECO:0000256" key="3">
    <source>
        <dbReference type="ARBA" id="ARBA00022536"/>
    </source>
</evidence>
<feature type="disulfide bond" evidence="14">
    <location>
        <begin position="160"/>
        <end position="178"/>
    </location>
</feature>
<evidence type="ECO:0000256" key="17">
    <source>
        <dbReference type="SAM" id="Phobius"/>
    </source>
</evidence>
<evidence type="ECO:0000256" key="14">
    <source>
        <dbReference type="PROSITE-ProRule" id="PRU00124"/>
    </source>
</evidence>
<keyword evidence="7" id="KW-0677">Repeat</keyword>
<evidence type="ECO:0000259" key="19">
    <source>
        <dbReference type="SMART" id="SM00179"/>
    </source>
</evidence>
<keyword evidence="6 18" id="KW-0732">Signal</keyword>
<sequence>MNVLFHSPLLLVFILLSLSQLTFCNTDADATLTCEDNQFKCMRRCIPISWRCDGDYDCVDEDDKTDEANCPARTCAEDEFTCKSGHCVPMKWTCDKETDCLDGSDETDICQNKSCTMDQFSCGNGECIPASWRCDGSPDCANGQDETCSSPTCASDEFRCDNSKCVNNKWRCDGDNDCEDGSDETKCPSVSCTVDEFQCSDKQCIDKLWQCDGDPDCNDQSDEINCSTNDTMLCSVETEWECHTGEQCIHKSWKCDGDEDCLDGSDESQCNTTCRPDQFKCDNRDCIYISLKCDGYIDCMDGSDEANCPTPVPLCPSDKFDCYKNGTLCIEASKLCDGRKDCENFADEGNELCETNSTTSAREKFANPCNLNNGGCMQTCIPVGAKNRRCECLDGFRLVGNTSCEDINECAQWPPVCSQKCINEVKGSYKCECMSGYYPEILKDGQHVCKAIGERPWLLFANRHDIRRLEVDTMILQPVVSDLHSAIAVDYDYYNKVVYWSDSLEEKIMKADMTEKGETNGTGVPVIGSGVKTPDGIAVDWIHHNLYWTDTGYNTIEVASGDGLMRKILVEKDLDEPRSIALDPRNGWMYFSDWGKDPKIERIGMDGNPASRKAIVKEDIVWPNGLCLDYASERIYWIDAKLKSIFTADLDGSNVHRILHNAAQILHPFSLTVFEDNVYWTDWSSEAIRKVHKYTGEEYSQLALGLRAPMDIKVYHQQKQLHSPNKCGAANGGCSHLCLPTPAEVNAIGYACACPDNMVLLNGKQCEASAQRTTSSPLPTPPSKTDSPNNTNRNSSSSHGVTSGPTTGAPTAQPASTPKPVVTEKPNVPINPNTPKQPEIKPISTDSPYDIVTPAKNNNETVIRKSTESPVGTVAVIAIAVVLGLAVLVVIIGCFVYRKYTKRNIKSMNFDNPVYRKTTEETVRIQRDSALEPLNADSMEV</sequence>
<dbReference type="GO" id="GO:0006898">
    <property type="term" value="P:receptor-mediated endocytosis"/>
    <property type="evidence" value="ECO:0007669"/>
    <property type="project" value="TreeGrafter"/>
</dbReference>
<feature type="disulfide bond" evidence="14">
    <location>
        <begin position="82"/>
        <end position="100"/>
    </location>
</feature>
<evidence type="ECO:0000256" key="15">
    <source>
        <dbReference type="PROSITE-ProRule" id="PRU00461"/>
    </source>
</evidence>
<dbReference type="PROSITE" id="PS51120">
    <property type="entry name" value="LDLRB"/>
    <property type="match status" value="3"/>
</dbReference>
<dbReference type="GO" id="GO:0005509">
    <property type="term" value="F:calcium ion binding"/>
    <property type="evidence" value="ECO:0007669"/>
    <property type="project" value="InterPro"/>
</dbReference>
<dbReference type="PRINTS" id="PR00261">
    <property type="entry name" value="LDLRECEPTOR"/>
</dbReference>
<dbReference type="Gene3D" id="4.10.400.10">
    <property type="entry name" value="Low-density Lipoprotein Receptor"/>
    <property type="match status" value="8"/>
</dbReference>
<dbReference type="InterPro" id="IPR011042">
    <property type="entry name" value="6-blade_b-propeller_TolB-like"/>
</dbReference>
<feature type="disulfide bond" evidence="14">
    <location>
        <begin position="115"/>
        <end position="127"/>
    </location>
</feature>
<dbReference type="InterPro" id="IPR051221">
    <property type="entry name" value="LDLR-related"/>
</dbReference>
<name>A0A8B8CPB0_CRAVI</name>
<evidence type="ECO:0000313" key="22">
    <source>
        <dbReference type="RefSeq" id="XP_022317029.1"/>
    </source>
</evidence>
<feature type="domain" description="EGF-like calcium-binding" evidence="19">
    <location>
        <begin position="406"/>
        <end position="450"/>
    </location>
</feature>
<dbReference type="PANTHER" id="PTHR22722">
    <property type="entry name" value="LOW-DENSITY LIPOPROTEIN RECEPTOR-RELATED PROTEIN 2-RELATED"/>
    <property type="match status" value="1"/>
</dbReference>
<dbReference type="FunFam" id="2.10.25.10:FF:000009">
    <property type="entry name" value="Low-density lipoprotein receptor isoform 1"/>
    <property type="match status" value="1"/>
</dbReference>
<feature type="compositionally biased region" description="Polar residues" evidence="16">
    <location>
        <begin position="799"/>
        <end position="816"/>
    </location>
</feature>
<evidence type="ECO:0000256" key="6">
    <source>
        <dbReference type="ARBA" id="ARBA00022729"/>
    </source>
</evidence>